<dbReference type="Gene3D" id="2.170.130.10">
    <property type="entry name" value="TonB-dependent receptor, plug domain"/>
    <property type="match status" value="1"/>
</dbReference>
<keyword evidence="7" id="KW-1185">Reference proteome</keyword>
<keyword evidence="2" id="KW-0472">Membrane</keyword>
<feature type="chain" id="PRO_5044705145" evidence="4">
    <location>
        <begin position="18"/>
        <end position="661"/>
    </location>
</feature>
<accession>A0AA96F6E3</accession>
<evidence type="ECO:0000256" key="2">
    <source>
        <dbReference type="ARBA" id="ARBA00023136"/>
    </source>
</evidence>
<evidence type="ECO:0000256" key="1">
    <source>
        <dbReference type="ARBA" id="ARBA00004442"/>
    </source>
</evidence>
<name>A0AA96EX87_9FLAO</name>
<organism evidence="5">
    <name type="scientific">Flavobacterium capsici</name>
    <dbReference type="NCBI Taxonomy" id="3075618"/>
    <lineage>
        <taxon>Bacteria</taxon>
        <taxon>Pseudomonadati</taxon>
        <taxon>Bacteroidota</taxon>
        <taxon>Flavobacteriia</taxon>
        <taxon>Flavobacteriales</taxon>
        <taxon>Flavobacteriaceae</taxon>
        <taxon>Flavobacterium</taxon>
    </lineage>
</organism>
<evidence type="ECO:0000256" key="3">
    <source>
        <dbReference type="ARBA" id="ARBA00023237"/>
    </source>
</evidence>
<dbReference type="InterPro" id="IPR036942">
    <property type="entry name" value="Beta-barrel_TonB_sf"/>
</dbReference>
<dbReference type="KEGG" id="fcj:RN605_04215"/>
<dbReference type="GO" id="GO:0009279">
    <property type="term" value="C:cell outer membrane"/>
    <property type="evidence" value="ECO:0007669"/>
    <property type="project" value="UniProtKB-SubCell"/>
</dbReference>
<protein>
    <submittedName>
        <fullName evidence="5">TonB-dependent receptor</fullName>
    </submittedName>
</protein>
<keyword evidence="4" id="KW-0732">Signal</keyword>
<dbReference type="RefSeq" id="WP_187657984.1">
    <property type="nucleotide sequence ID" value="NZ_CP134878.1"/>
</dbReference>
<sequence>MKKILFLLLLNGLVSFAQEQKDTLVPKDLKEVIIIGKKAKIHEKQSKSLASIDEFLDKASQVDLIKRGAYAWEPIINNMATERTLITIDGMRIFGACTDKMDPITSYVEVSNLSEATIHSGQQGSCFGSTIGGAIDLKRNQNQFGNQKWDFAVNSGFETNNRQKIIGSSVNYTDSLFYVDTDIMFRDADNYKAGNNKEVLFSQFKKLNFSGTSGFKFSQNKLIEASLIYDKATDVGYPALPMDVSLAEALITSLKYMVIPKSPLLKDWETKVYFNTITHRMDDTKRPSVPIHMDMPGWSETFGMYSKITGNKSNHHFLINLNSFYNKSVAEMTMYPSNPNENSMFMYTWPDVRTFYTGFFAEDNWVFNCHSGLKLSLSLGSHTNDVASDFGLQSLQIFYPEMEAQKTRLLKSIGLNYNYNKNGLEYGFGTGYSERAPSVSEGYGFYLFNSSDRFDYIGNPNLRNEKSIETNVFFGYKKSKYNVKISSTFFRISDFIVGQPNDFFVPMTIGASGVKLYTTLDYATIFNVDITTEWKISKQFQWSGKIKYSRGQDSNKNNLPFISPVSYQTELKYRYQKLNVAIECIGNGSQTQFGSFYEEKPTAAFTILNFSAGYKFNWDGSILHIKMGVENIINTYYTTYSDWNKIPRIGRNIYLNLEIKI</sequence>
<evidence type="ECO:0000313" key="6">
    <source>
        <dbReference type="EMBL" id="WNM22571.1"/>
    </source>
</evidence>
<dbReference type="Proteomes" id="UP001304515">
    <property type="component" value="Chromosome"/>
</dbReference>
<dbReference type="AlphaFoldDB" id="A0AA96EX87"/>
<proteinExistence type="predicted"/>
<comment type="subcellular location">
    <subcellularLocation>
        <location evidence="1">Cell outer membrane</location>
    </subcellularLocation>
</comment>
<keyword evidence="5" id="KW-0675">Receptor</keyword>
<dbReference type="Gene3D" id="2.40.170.20">
    <property type="entry name" value="TonB-dependent receptor, beta-barrel domain"/>
    <property type="match status" value="1"/>
</dbReference>
<dbReference type="InterPro" id="IPR037066">
    <property type="entry name" value="Plug_dom_sf"/>
</dbReference>
<evidence type="ECO:0000256" key="4">
    <source>
        <dbReference type="SAM" id="SignalP"/>
    </source>
</evidence>
<dbReference type="EMBL" id="CP134890">
    <property type="protein sequence ID" value="WNM22571.1"/>
    <property type="molecule type" value="Genomic_DNA"/>
</dbReference>
<accession>A0AA96EX87</accession>
<evidence type="ECO:0000313" key="5">
    <source>
        <dbReference type="EMBL" id="WNM18520.1"/>
    </source>
</evidence>
<dbReference type="EMBL" id="CP134878">
    <property type="protein sequence ID" value="WNM18520.1"/>
    <property type="molecule type" value="Genomic_DNA"/>
</dbReference>
<keyword evidence="3" id="KW-0998">Cell outer membrane</keyword>
<reference evidence="5 7" key="1">
    <citation type="submission" date="2023-09" db="EMBL/GenBank/DDBJ databases">
        <title>Flavobacterium sp. a novel bacteria isolate from Pepper rhizosphere.</title>
        <authorList>
            <person name="Peng Y."/>
            <person name="Lee J."/>
        </authorList>
    </citation>
    <scope>NUCLEOTIDE SEQUENCE</scope>
    <source>
        <strain evidence="5">PMR2A8</strain>
        <strain evidence="6 7">PMTSA4</strain>
    </source>
</reference>
<evidence type="ECO:0000313" key="7">
    <source>
        <dbReference type="Proteomes" id="UP001304515"/>
    </source>
</evidence>
<feature type="signal peptide" evidence="4">
    <location>
        <begin position="1"/>
        <end position="17"/>
    </location>
</feature>
<gene>
    <name evidence="6" type="ORF">RN605_04215</name>
    <name evidence="5" type="ORF">RN608_10915</name>
</gene>
<dbReference type="SUPFAM" id="SSF56935">
    <property type="entry name" value="Porins"/>
    <property type="match status" value="1"/>
</dbReference>